<dbReference type="EMBL" id="CM001224">
    <property type="protein sequence ID" value="AET03295.1"/>
    <property type="molecule type" value="Genomic_DNA"/>
</dbReference>
<protein>
    <submittedName>
        <fullName evidence="1 3">Uncharacterized protein</fullName>
    </submittedName>
</protein>
<dbReference type="OMA" id="INMERSW"/>
<keyword evidence="4" id="KW-1185">Reference proteome</keyword>
<reference evidence="3" key="3">
    <citation type="submission" date="2015-04" db="UniProtKB">
        <authorList>
            <consortium name="EnsemblPlants"/>
        </authorList>
    </citation>
    <scope>IDENTIFICATION</scope>
    <source>
        <strain evidence="3">cv. Jemalong A17</strain>
    </source>
</reference>
<reference evidence="1 4" key="2">
    <citation type="journal article" date="2014" name="BMC Genomics">
        <title>An improved genome release (version Mt4.0) for the model legume Medicago truncatula.</title>
        <authorList>
            <person name="Tang H."/>
            <person name="Krishnakumar V."/>
            <person name="Bidwell S."/>
            <person name="Rosen B."/>
            <person name="Chan A."/>
            <person name="Zhou S."/>
            <person name="Gentzbittel L."/>
            <person name="Childs K.L."/>
            <person name="Yandell M."/>
            <person name="Gundlach H."/>
            <person name="Mayer K.F."/>
            <person name="Schwartz D.C."/>
            <person name="Town C.D."/>
        </authorList>
    </citation>
    <scope>GENOME REANNOTATION</scope>
    <source>
        <strain evidence="3 4">cv. Jemalong A17</strain>
    </source>
</reference>
<evidence type="ECO:0000313" key="1">
    <source>
        <dbReference type="EMBL" id="AET03295.1"/>
    </source>
</evidence>
<dbReference type="Gramene" id="rna47834">
    <property type="protein sequence ID" value="RHN41502.1"/>
    <property type="gene ID" value="gene47834"/>
</dbReference>
<accession>G7LHR1</accession>
<gene>
    <name evidence="1" type="ordered locus">MTR_8g067270</name>
    <name evidence="2" type="ORF">MtrunA17_Chr8g0366761</name>
</gene>
<dbReference type="PANTHER" id="PTHR36019:SF7">
    <property type="match status" value="1"/>
</dbReference>
<evidence type="ECO:0000313" key="4">
    <source>
        <dbReference type="Proteomes" id="UP000002051"/>
    </source>
</evidence>
<dbReference type="HOGENOM" id="CLU_173609_0_0_1"/>
<sequence>MSFNCLTCGQIKRENSEGDFNNYPEINKSSTRNVRLQVDRNWSGNICPPQREGGGGAMAKIKAEHRRANSVGDVGPRLLRSSGKRRDWCLDELLGQQENGVECH</sequence>
<evidence type="ECO:0000313" key="3">
    <source>
        <dbReference type="EnsemblPlants" id="AET03295"/>
    </source>
</evidence>
<dbReference type="Proteomes" id="UP000002051">
    <property type="component" value="Chromosome 8"/>
</dbReference>
<reference evidence="2" key="4">
    <citation type="journal article" date="2018" name="Nat. Plants">
        <title>Whole-genome landscape of Medicago truncatula symbiotic genes.</title>
        <authorList>
            <person name="Pecrix Y."/>
            <person name="Gamas P."/>
            <person name="Carrere S."/>
        </authorList>
    </citation>
    <scope>NUCLEOTIDE SEQUENCE</scope>
    <source>
        <tissue evidence="2">Leaves</tissue>
    </source>
</reference>
<evidence type="ECO:0000313" key="2">
    <source>
        <dbReference type="EMBL" id="RHN41502.1"/>
    </source>
</evidence>
<proteinExistence type="predicted"/>
<dbReference type="EMBL" id="PSQE01000008">
    <property type="protein sequence ID" value="RHN41502.1"/>
    <property type="molecule type" value="Genomic_DNA"/>
</dbReference>
<name>G7LHR1_MEDTR</name>
<dbReference type="PANTHER" id="PTHR36019">
    <property type="entry name" value="PLANT/PROTEIN"/>
    <property type="match status" value="1"/>
</dbReference>
<dbReference type="AlphaFoldDB" id="G7LHR1"/>
<dbReference type="Proteomes" id="UP000265566">
    <property type="component" value="Chromosome 8"/>
</dbReference>
<dbReference type="PaxDb" id="3880-AET03295"/>
<reference evidence="1 4" key="1">
    <citation type="journal article" date="2011" name="Nature">
        <title>The Medicago genome provides insight into the evolution of rhizobial symbioses.</title>
        <authorList>
            <person name="Young N.D."/>
            <person name="Debelle F."/>
            <person name="Oldroyd G.E."/>
            <person name="Geurts R."/>
            <person name="Cannon S.B."/>
            <person name="Udvardi M.K."/>
            <person name="Benedito V.A."/>
            <person name="Mayer K.F."/>
            <person name="Gouzy J."/>
            <person name="Schoof H."/>
            <person name="Van de Peer Y."/>
            <person name="Proost S."/>
            <person name="Cook D.R."/>
            <person name="Meyers B.C."/>
            <person name="Spannagl M."/>
            <person name="Cheung F."/>
            <person name="De Mita S."/>
            <person name="Krishnakumar V."/>
            <person name="Gundlach H."/>
            <person name="Zhou S."/>
            <person name="Mudge J."/>
            <person name="Bharti A.K."/>
            <person name="Murray J.D."/>
            <person name="Naoumkina M.A."/>
            <person name="Rosen B."/>
            <person name="Silverstein K.A."/>
            <person name="Tang H."/>
            <person name="Rombauts S."/>
            <person name="Zhao P.X."/>
            <person name="Zhou P."/>
            <person name="Barbe V."/>
            <person name="Bardou P."/>
            <person name="Bechner M."/>
            <person name="Bellec A."/>
            <person name="Berger A."/>
            <person name="Berges H."/>
            <person name="Bidwell S."/>
            <person name="Bisseling T."/>
            <person name="Choisne N."/>
            <person name="Couloux A."/>
            <person name="Denny R."/>
            <person name="Deshpande S."/>
            <person name="Dai X."/>
            <person name="Doyle J.J."/>
            <person name="Dudez A.M."/>
            <person name="Farmer A.D."/>
            <person name="Fouteau S."/>
            <person name="Franken C."/>
            <person name="Gibelin C."/>
            <person name="Gish J."/>
            <person name="Goldstein S."/>
            <person name="Gonzalez A.J."/>
            <person name="Green P.J."/>
            <person name="Hallab A."/>
            <person name="Hartog M."/>
            <person name="Hua A."/>
            <person name="Humphray S.J."/>
            <person name="Jeong D.H."/>
            <person name="Jing Y."/>
            <person name="Jocker A."/>
            <person name="Kenton S.M."/>
            <person name="Kim D.J."/>
            <person name="Klee K."/>
            <person name="Lai H."/>
            <person name="Lang C."/>
            <person name="Lin S."/>
            <person name="Macmil S.L."/>
            <person name="Magdelenat G."/>
            <person name="Matthews L."/>
            <person name="McCorrison J."/>
            <person name="Monaghan E.L."/>
            <person name="Mun J.H."/>
            <person name="Najar F.Z."/>
            <person name="Nicholson C."/>
            <person name="Noirot C."/>
            <person name="O'Bleness M."/>
            <person name="Paule C.R."/>
            <person name="Poulain J."/>
            <person name="Prion F."/>
            <person name="Qin B."/>
            <person name="Qu C."/>
            <person name="Retzel E.F."/>
            <person name="Riddle C."/>
            <person name="Sallet E."/>
            <person name="Samain S."/>
            <person name="Samson N."/>
            <person name="Sanders I."/>
            <person name="Saurat O."/>
            <person name="Scarpelli C."/>
            <person name="Schiex T."/>
            <person name="Segurens B."/>
            <person name="Severin A.J."/>
            <person name="Sherrier D.J."/>
            <person name="Shi R."/>
            <person name="Sims S."/>
            <person name="Singer S.R."/>
            <person name="Sinharoy S."/>
            <person name="Sterck L."/>
            <person name="Viollet A."/>
            <person name="Wang B.B."/>
            <person name="Wang K."/>
            <person name="Wang M."/>
            <person name="Wang X."/>
            <person name="Warfsmann J."/>
            <person name="Weissenbach J."/>
            <person name="White D.D."/>
            <person name="White J.D."/>
            <person name="Wiley G.B."/>
            <person name="Wincker P."/>
            <person name="Xing Y."/>
            <person name="Yang L."/>
            <person name="Yao Z."/>
            <person name="Ying F."/>
            <person name="Zhai J."/>
            <person name="Zhou L."/>
            <person name="Zuber A."/>
            <person name="Denarie J."/>
            <person name="Dixon R.A."/>
            <person name="May G.D."/>
            <person name="Schwartz D.C."/>
            <person name="Rogers J."/>
            <person name="Quetier F."/>
            <person name="Town C.D."/>
            <person name="Roe B.A."/>
        </authorList>
    </citation>
    <scope>NUCLEOTIDE SEQUENCE [LARGE SCALE GENOMIC DNA]</scope>
    <source>
        <strain evidence="1">A17</strain>
        <strain evidence="3 4">cv. Jemalong A17</strain>
    </source>
</reference>
<dbReference type="EnsemblPlants" id="AET03295">
    <property type="protein sequence ID" value="AET03295"/>
    <property type="gene ID" value="MTR_8g067270"/>
</dbReference>
<organism evidence="1 4">
    <name type="scientific">Medicago truncatula</name>
    <name type="common">Barrel medic</name>
    <name type="synonym">Medicago tribuloides</name>
    <dbReference type="NCBI Taxonomy" id="3880"/>
    <lineage>
        <taxon>Eukaryota</taxon>
        <taxon>Viridiplantae</taxon>
        <taxon>Streptophyta</taxon>
        <taxon>Embryophyta</taxon>
        <taxon>Tracheophyta</taxon>
        <taxon>Spermatophyta</taxon>
        <taxon>Magnoliopsida</taxon>
        <taxon>eudicotyledons</taxon>
        <taxon>Gunneridae</taxon>
        <taxon>Pentapetalae</taxon>
        <taxon>rosids</taxon>
        <taxon>fabids</taxon>
        <taxon>Fabales</taxon>
        <taxon>Fabaceae</taxon>
        <taxon>Papilionoideae</taxon>
        <taxon>50 kb inversion clade</taxon>
        <taxon>NPAAA clade</taxon>
        <taxon>Hologalegina</taxon>
        <taxon>IRL clade</taxon>
        <taxon>Trifolieae</taxon>
        <taxon>Medicago</taxon>
    </lineage>
</organism>